<dbReference type="AlphaFoldDB" id="A0A397AMZ7"/>
<evidence type="ECO:0000313" key="4">
    <source>
        <dbReference type="Proteomes" id="UP000265427"/>
    </source>
</evidence>
<keyword evidence="2" id="KW-0812">Transmembrane</keyword>
<comment type="caution">
    <text evidence="3">The sequence shown here is derived from an EMBL/GenBank/DDBJ whole genome shotgun (WGS) entry which is preliminary data.</text>
</comment>
<feature type="transmembrane region" description="Helical" evidence="2">
    <location>
        <begin position="82"/>
        <end position="103"/>
    </location>
</feature>
<reference evidence="3 4" key="1">
    <citation type="submission" date="2018-08" db="EMBL/GenBank/DDBJ databases">
        <title>Aphanomyces genome sequencing and annotation.</title>
        <authorList>
            <person name="Minardi D."/>
            <person name="Oidtmann B."/>
            <person name="Van Der Giezen M."/>
            <person name="Studholme D.J."/>
        </authorList>
    </citation>
    <scope>NUCLEOTIDE SEQUENCE [LARGE SCALE GENOMIC DNA]</scope>
    <source>
        <strain evidence="3 4">Kv</strain>
    </source>
</reference>
<proteinExistence type="predicted"/>
<name>A0A397AMZ7_APHAT</name>
<protein>
    <submittedName>
        <fullName evidence="3">Uncharacterized protein</fullName>
    </submittedName>
</protein>
<keyword evidence="2" id="KW-0472">Membrane</keyword>
<accession>A0A397AMZ7</accession>
<evidence type="ECO:0000313" key="3">
    <source>
        <dbReference type="EMBL" id="RHY07148.1"/>
    </source>
</evidence>
<dbReference type="VEuPathDB" id="FungiDB:H257_01339"/>
<evidence type="ECO:0000256" key="1">
    <source>
        <dbReference type="SAM" id="MobiDB-lite"/>
    </source>
</evidence>
<dbReference type="Proteomes" id="UP000265427">
    <property type="component" value="Unassembled WGS sequence"/>
</dbReference>
<dbReference type="EMBL" id="QUSZ01006048">
    <property type="protein sequence ID" value="RHY07148.1"/>
    <property type="molecule type" value="Genomic_DNA"/>
</dbReference>
<sequence length="232" mass="26138">MRTKSLSSDERLYTSTTIDLRRPGKHMSASFLIHRYDDAEELNPFLTVTVCEEDKLPPMKGKSPVVIKLRLLHVNWQHGKQLFVNALVVVCLVCIGIIPLVSWPRQHSSLQFSRKELQMSNDHAVQDELSQFRHFQAANNNQRRHRGHISSSSGLHAIAADKVKGPRAWRPVEQATRAPEVQANESDNENLPVDQHSMSDESHVESTPPEETNDGAIDPSSNSAGIVRERNE</sequence>
<feature type="region of interest" description="Disordered" evidence="1">
    <location>
        <begin position="176"/>
        <end position="232"/>
    </location>
</feature>
<keyword evidence="2" id="KW-1133">Transmembrane helix</keyword>
<organism evidence="3 4">
    <name type="scientific">Aphanomyces astaci</name>
    <name type="common">Crayfish plague agent</name>
    <dbReference type="NCBI Taxonomy" id="112090"/>
    <lineage>
        <taxon>Eukaryota</taxon>
        <taxon>Sar</taxon>
        <taxon>Stramenopiles</taxon>
        <taxon>Oomycota</taxon>
        <taxon>Saprolegniomycetes</taxon>
        <taxon>Saprolegniales</taxon>
        <taxon>Verrucalvaceae</taxon>
        <taxon>Aphanomyces</taxon>
    </lineage>
</organism>
<gene>
    <name evidence="3" type="ORF">DYB36_004848</name>
</gene>
<evidence type="ECO:0000256" key="2">
    <source>
        <dbReference type="SAM" id="Phobius"/>
    </source>
</evidence>